<name>A0A2N1NQ66_9GLOM</name>
<feature type="region of interest" description="Disordered" evidence="1">
    <location>
        <begin position="128"/>
        <end position="183"/>
    </location>
</feature>
<dbReference type="VEuPathDB" id="FungiDB:RhiirA1_502701"/>
<feature type="region of interest" description="Disordered" evidence="1">
    <location>
        <begin position="90"/>
        <end position="111"/>
    </location>
</feature>
<accession>A0A2N1NQ66</accession>
<organism evidence="2 3">
    <name type="scientific">Rhizophagus irregularis</name>
    <dbReference type="NCBI Taxonomy" id="588596"/>
    <lineage>
        <taxon>Eukaryota</taxon>
        <taxon>Fungi</taxon>
        <taxon>Fungi incertae sedis</taxon>
        <taxon>Mucoromycota</taxon>
        <taxon>Glomeromycotina</taxon>
        <taxon>Glomeromycetes</taxon>
        <taxon>Glomerales</taxon>
        <taxon>Glomeraceae</taxon>
        <taxon>Rhizophagus</taxon>
    </lineage>
</organism>
<protein>
    <submittedName>
        <fullName evidence="2">Uncharacterized protein</fullName>
    </submittedName>
</protein>
<comment type="caution">
    <text evidence="2">The sequence shown here is derived from an EMBL/GenBank/DDBJ whole genome shotgun (WGS) entry which is preliminary data.</text>
</comment>
<evidence type="ECO:0000256" key="1">
    <source>
        <dbReference type="SAM" id="MobiDB-lite"/>
    </source>
</evidence>
<proteinExistence type="predicted"/>
<dbReference type="Proteomes" id="UP000233469">
    <property type="component" value="Unassembled WGS sequence"/>
</dbReference>
<dbReference type="AlphaFoldDB" id="A0A2N1NQ66"/>
<reference evidence="2 3" key="1">
    <citation type="submission" date="2016-04" db="EMBL/GenBank/DDBJ databases">
        <title>Genome analyses suggest a sexual origin of heterokaryosis in a supposedly ancient asexual fungus.</title>
        <authorList>
            <person name="Ropars J."/>
            <person name="Sedzielewska K."/>
            <person name="Noel J."/>
            <person name="Charron P."/>
            <person name="Farinelli L."/>
            <person name="Marton T."/>
            <person name="Kruger M."/>
            <person name="Pelin A."/>
            <person name="Brachmann A."/>
            <person name="Corradi N."/>
        </authorList>
    </citation>
    <scope>NUCLEOTIDE SEQUENCE [LARGE SCALE GENOMIC DNA]</scope>
    <source>
        <strain evidence="2 3">C2</strain>
    </source>
</reference>
<feature type="region of interest" description="Disordered" evidence="1">
    <location>
        <begin position="348"/>
        <end position="397"/>
    </location>
</feature>
<dbReference type="VEuPathDB" id="FungiDB:RhiirFUN_017094"/>
<gene>
    <name evidence="2" type="ORF">RhiirC2_707719</name>
</gene>
<dbReference type="EMBL" id="LLXL01000209">
    <property type="protein sequence ID" value="PKK76004.1"/>
    <property type="molecule type" value="Genomic_DNA"/>
</dbReference>
<feature type="compositionally biased region" description="Acidic residues" evidence="1">
    <location>
        <begin position="362"/>
        <end position="375"/>
    </location>
</feature>
<feature type="compositionally biased region" description="Basic and acidic residues" evidence="1">
    <location>
        <begin position="152"/>
        <end position="173"/>
    </location>
</feature>
<dbReference type="VEuPathDB" id="FungiDB:FUN_025136"/>
<reference evidence="2 3" key="2">
    <citation type="submission" date="2017-10" db="EMBL/GenBank/DDBJ databases">
        <title>Extensive intraspecific genome diversity in a model arbuscular mycorrhizal fungus.</title>
        <authorList>
            <person name="Chen E.C.H."/>
            <person name="Morin E."/>
            <person name="Baudet D."/>
            <person name="Noel J."/>
            <person name="Ndikumana S."/>
            <person name="Charron P."/>
            <person name="St-Onge C."/>
            <person name="Giorgi J."/>
            <person name="Grigoriev I.V."/>
            <person name="Roux C."/>
            <person name="Martin F.M."/>
            <person name="Corradi N."/>
        </authorList>
    </citation>
    <scope>NUCLEOTIDE SEQUENCE [LARGE SCALE GENOMIC DNA]</scope>
    <source>
        <strain evidence="2 3">C2</strain>
    </source>
</reference>
<evidence type="ECO:0000313" key="2">
    <source>
        <dbReference type="EMBL" id="PKK76004.1"/>
    </source>
</evidence>
<sequence>MPNATNGPDDYDLIAVSIRPQSAKLNVVQYSLIGILSDYNRDAYWRLDVCLFGSVRLVEKTATNFQDSVHKNYQNHEKLESDWIFQEPQRDGRSSQGFMYTSEPKTPVTPPERIYRELGNFASRQESLLHPSKAGMPSRTSKKTPDEEDVVEMIKKWRVGEEDTPGHNDDSGKKGQQSSLKKDNVAPVEVVEIIKDYRTTNKIKYVQYQESTNEGSLVEKLEEVKDIFNQTSNEMEWERINVEALTEIRKEHNIKDWEDAKNWALEANNFFRLGQKIISLAEKTKIFQEYTTLNDNFKQRLENKNRYQDEKKISEKRPILESPSKWSDIEDEEERNKAFTDFYKEKRQRELILSPSQPGMNQDEEVDEDTEEEEKEGSKTSSPKKKKGKKKKTKKNR</sequence>
<feature type="compositionally biased region" description="Basic residues" evidence="1">
    <location>
        <begin position="382"/>
        <end position="397"/>
    </location>
</feature>
<evidence type="ECO:0000313" key="3">
    <source>
        <dbReference type="Proteomes" id="UP000233469"/>
    </source>
</evidence>